<feature type="compositionally biased region" description="Low complexity" evidence="1">
    <location>
        <begin position="59"/>
        <end position="70"/>
    </location>
</feature>
<dbReference type="AlphaFoldDB" id="A0AAV1Z5T9"/>
<sequence length="92" mass="10431">MMKGTPKIHLNIRMDLRVIPQGQDCIWITFDKILKGVSRSRAPMQTQSGRQASAIEGAQNQSPNEPSSQQRATRSRLWMVHDTCLNKLVTLK</sequence>
<proteinExistence type="predicted"/>
<feature type="region of interest" description="Disordered" evidence="1">
    <location>
        <begin position="40"/>
        <end position="75"/>
    </location>
</feature>
<name>A0AAV1Z5T9_9ARAC</name>
<accession>A0AAV1Z5T9</accession>
<protein>
    <submittedName>
        <fullName evidence="2">Uncharacterized protein</fullName>
    </submittedName>
</protein>
<dbReference type="Proteomes" id="UP001497382">
    <property type="component" value="Unassembled WGS sequence"/>
</dbReference>
<reference evidence="2 3" key="1">
    <citation type="submission" date="2024-04" db="EMBL/GenBank/DDBJ databases">
        <authorList>
            <person name="Rising A."/>
            <person name="Reimegard J."/>
            <person name="Sonavane S."/>
            <person name="Akerstrom W."/>
            <person name="Nylinder S."/>
            <person name="Hedman E."/>
            <person name="Kallberg Y."/>
        </authorList>
    </citation>
    <scope>NUCLEOTIDE SEQUENCE [LARGE SCALE GENOMIC DNA]</scope>
</reference>
<evidence type="ECO:0000313" key="3">
    <source>
        <dbReference type="Proteomes" id="UP001497382"/>
    </source>
</evidence>
<evidence type="ECO:0000313" key="2">
    <source>
        <dbReference type="EMBL" id="CAL1266954.1"/>
    </source>
</evidence>
<dbReference type="EMBL" id="CAXIEN010000025">
    <property type="protein sequence ID" value="CAL1266954.1"/>
    <property type="molecule type" value="Genomic_DNA"/>
</dbReference>
<organism evidence="2 3">
    <name type="scientific">Larinioides sclopetarius</name>
    <dbReference type="NCBI Taxonomy" id="280406"/>
    <lineage>
        <taxon>Eukaryota</taxon>
        <taxon>Metazoa</taxon>
        <taxon>Ecdysozoa</taxon>
        <taxon>Arthropoda</taxon>
        <taxon>Chelicerata</taxon>
        <taxon>Arachnida</taxon>
        <taxon>Araneae</taxon>
        <taxon>Araneomorphae</taxon>
        <taxon>Entelegynae</taxon>
        <taxon>Araneoidea</taxon>
        <taxon>Araneidae</taxon>
        <taxon>Larinioides</taxon>
    </lineage>
</organism>
<comment type="caution">
    <text evidence="2">The sequence shown here is derived from an EMBL/GenBank/DDBJ whole genome shotgun (WGS) entry which is preliminary data.</text>
</comment>
<keyword evidence="3" id="KW-1185">Reference proteome</keyword>
<evidence type="ECO:0000256" key="1">
    <source>
        <dbReference type="SAM" id="MobiDB-lite"/>
    </source>
</evidence>
<gene>
    <name evidence="2" type="ORF">LARSCL_LOCUS3373</name>
</gene>